<accession>A0AAE9ELT3</accession>
<reference evidence="2 3" key="1">
    <citation type="submission" date="2022-04" db="EMBL/GenBank/DDBJ databases">
        <title>Chromosome-level reference genomes for two strains of Caenorhabditis briggsae: an improved platform for comparative genomics.</title>
        <authorList>
            <person name="Stevens L."/>
            <person name="Andersen E."/>
        </authorList>
    </citation>
    <scope>NUCLEOTIDE SEQUENCE [LARGE SCALE GENOMIC DNA]</scope>
    <source>
        <strain evidence="2">VX34</strain>
        <tissue evidence="2">Whole-organism</tissue>
    </source>
</reference>
<name>A0AAE9ELT3_CAEBR</name>
<keyword evidence="3" id="KW-1185">Reference proteome</keyword>
<dbReference type="Proteomes" id="UP000829354">
    <property type="component" value="Chromosome III"/>
</dbReference>
<dbReference type="AlphaFoldDB" id="A0AAE9ELT3"/>
<evidence type="ECO:0008006" key="4">
    <source>
        <dbReference type="Google" id="ProtNLM"/>
    </source>
</evidence>
<dbReference type="EMBL" id="CP092622">
    <property type="protein sequence ID" value="UMM22711.1"/>
    <property type="molecule type" value="Genomic_DNA"/>
</dbReference>
<gene>
    <name evidence="2" type="ORF">L5515_003791</name>
</gene>
<evidence type="ECO:0000313" key="3">
    <source>
        <dbReference type="Proteomes" id="UP000829354"/>
    </source>
</evidence>
<feature type="chain" id="PRO_5042084138" description="Secreted protein" evidence="1">
    <location>
        <begin position="22"/>
        <end position="88"/>
    </location>
</feature>
<organism evidence="2 3">
    <name type="scientific">Caenorhabditis briggsae</name>
    <dbReference type="NCBI Taxonomy" id="6238"/>
    <lineage>
        <taxon>Eukaryota</taxon>
        <taxon>Metazoa</taxon>
        <taxon>Ecdysozoa</taxon>
        <taxon>Nematoda</taxon>
        <taxon>Chromadorea</taxon>
        <taxon>Rhabditida</taxon>
        <taxon>Rhabditina</taxon>
        <taxon>Rhabditomorpha</taxon>
        <taxon>Rhabditoidea</taxon>
        <taxon>Rhabditidae</taxon>
        <taxon>Peloderinae</taxon>
        <taxon>Caenorhabditis</taxon>
    </lineage>
</organism>
<protein>
    <recommendedName>
        <fullName evidence="4">Secreted protein</fullName>
    </recommendedName>
</protein>
<evidence type="ECO:0000256" key="1">
    <source>
        <dbReference type="SAM" id="SignalP"/>
    </source>
</evidence>
<evidence type="ECO:0000313" key="2">
    <source>
        <dbReference type="EMBL" id="UMM22711.1"/>
    </source>
</evidence>
<sequence>MNILGLLLLVLLAIAAPIAEAGRRCRSSTQCDYQSVCYNGYCYTIDEMFEKDSWERFFANRRLELAVFRNQGKQKPKLQLKSFMSDTF</sequence>
<proteinExistence type="predicted"/>
<keyword evidence="1" id="KW-0732">Signal</keyword>
<feature type="signal peptide" evidence="1">
    <location>
        <begin position="1"/>
        <end position="21"/>
    </location>
</feature>